<feature type="region of interest" description="Disordered" evidence="1">
    <location>
        <begin position="44"/>
        <end position="72"/>
    </location>
</feature>
<sequence>MSNKWQQRDIASPPPSSYTGTGFAGLSLVQKDLREGRYVAGQVRVGHMSPNDMGRGAKAGTPGFKVGPGGKG</sequence>
<evidence type="ECO:0000313" key="2">
    <source>
        <dbReference type="EMBL" id="KKW17461.1"/>
    </source>
</evidence>
<name>A0A0G1WF87_9BACT</name>
<evidence type="ECO:0000313" key="3">
    <source>
        <dbReference type="Proteomes" id="UP000033982"/>
    </source>
</evidence>
<feature type="region of interest" description="Disordered" evidence="1">
    <location>
        <begin position="1"/>
        <end position="23"/>
    </location>
</feature>
<comment type="caution">
    <text evidence="2">The sequence shown here is derived from an EMBL/GenBank/DDBJ whole genome shotgun (WGS) entry which is preliminary data.</text>
</comment>
<dbReference type="Proteomes" id="UP000033982">
    <property type="component" value="Unassembled WGS sequence"/>
</dbReference>
<gene>
    <name evidence="2" type="ORF">UY58_C0003G0038</name>
</gene>
<evidence type="ECO:0000256" key="1">
    <source>
        <dbReference type="SAM" id="MobiDB-lite"/>
    </source>
</evidence>
<organism evidence="2 3">
    <name type="scientific">Candidatus Magasanikbacteria bacterium GW2011_GWA2_50_22</name>
    <dbReference type="NCBI Taxonomy" id="1619043"/>
    <lineage>
        <taxon>Bacteria</taxon>
        <taxon>Candidatus Magasanikiibacteriota</taxon>
    </lineage>
</organism>
<protein>
    <submittedName>
        <fullName evidence="2">Uncharacterized protein</fullName>
    </submittedName>
</protein>
<proteinExistence type="predicted"/>
<dbReference type="EMBL" id="LCQN01000003">
    <property type="protein sequence ID" value="KKW17461.1"/>
    <property type="molecule type" value="Genomic_DNA"/>
</dbReference>
<accession>A0A0G1WF87</accession>
<reference evidence="2 3" key="1">
    <citation type="journal article" date="2015" name="Nature">
        <title>rRNA introns, odd ribosomes, and small enigmatic genomes across a large radiation of phyla.</title>
        <authorList>
            <person name="Brown C.T."/>
            <person name="Hug L.A."/>
            <person name="Thomas B.C."/>
            <person name="Sharon I."/>
            <person name="Castelle C.J."/>
            <person name="Singh A."/>
            <person name="Wilkins M.J."/>
            <person name="Williams K.H."/>
            <person name="Banfield J.F."/>
        </authorList>
    </citation>
    <scope>NUCLEOTIDE SEQUENCE [LARGE SCALE GENOMIC DNA]</scope>
</reference>
<dbReference type="AlphaFoldDB" id="A0A0G1WF87"/>